<dbReference type="Pfam" id="PF25595">
    <property type="entry name" value="Phage_TTP_16"/>
    <property type="match status" value="1"/>
</dbReference>
<comment type="caution">
    <text evidence="1">The sequence shown here is derived from an EMBL/GenBank/DDBJ whole genome shotgun (WGS) entry which is preliminary data.</text>
</comment>
<protein>
    <recommendedName>
        <fullName evidence="3">Phage tail protein</fullName>
    </recommendedName>
</protein>
<name>A0A117ML12_9ACTN</name>
<dbReference type="AlphaFoldDB" id="A0A117ML12"/>
<organism evidence="1 2">
    <name type="scientific">Streptomyces regalis</name>
    <dbReference type="NCBI Taxonomy" id="68262"/>
    <lineage>
        <taxon>Bacteria</taxon>
        <taxon>Bacillati</taxon>
        <taxon>Actinomycetota</taxon>
        <taxon>Actinomycetes</taxon>
        <taxon>Kitasatosporales</taxon>
        <taxon>Streptomycetaceae</taxon>
        <taxon>Streptomyces</taxon>
    </lineage>
</organism>
<evidence type="ECO:0008006" key="3">
    <source>
        <dbReference type="Google" id="ProtNLM"/>
    </source>
</evidence>
<evidence type="ECO:0000313" key="2">
    <source>
        <dbReference type="Proteomes" id="UP000053923"/>
    </source>
</evidence>
<reference evidence="2" key="1">
    <citation type="submission" date="2015-10" db="EMBL/GenBank/DDBJ databases">
        <authorList>
            <person name="Ju K.-S."/>
            <person name="Doroghazi J.R."/>
            <person name="Metcalf W.W."/>
        </authorList>
    </citation>
    <scope>NUCLEOTIDE SEQUENCE [LARGE SCALE GENOMIC DNA]</scope>
    <source>
        <strain evidence="2">NRRL 3151</strain>
    </source>
</reference>
<sequence>MTRVLWLSAVADPGHVPTRPELTAGTDLTNAVAAIDGWTLANQGIETPDLGSTFESSIPGSDKADDSSLGFYEDKVSDDIERLLTKDATGWIVFLRKGDVPGSRSMDVFPVRVGSRSPNYSTDNEAAKFTVNFSITEKPTQDAEIPAVGAPPKIEK</sequence>
<dbReference type="Proteomes" id="UP000053923">
    <property type="component" value="Unassembled WGS sequence"/>
</dbReference>
<evidence type="ECO:0000313" key="1">
    <source>
        <dbReference type="EMBL" id="KUL23232.1"/>
    </source>
</evidence>
<dbReference type="EMBL" id="LLZG01000388">
    <property type="protein sequence ID" value="KUL23232.1"/>
    <property type="molecule type" value="Genomic_DNA"/>
</dbReference>
<gene>
    <name evidence="1" type="ORF">ADL12_39840</name>
</gene>
<dbReference type="OrthoDB" id="3629220at2"/>
<proteinExistence type="predicted"/>
<accession>A0A117ML12</accession>
<keyword evidence="2" id="KW-1185">Reference proteome</keyword>
<dbReference type="RefSeq" id="WP_062712557.1">
    <property type="nucleotide sequence ID" value="NZ_LLZG01000388.1"/>
</dbReference>
<dbReference type="InterPro" id="IPR058009">
    <property type="entry name" value="TTP_Phage_16"/>
</dbReference>